<keyword evidence="2" id="KW-1185">Reference proteome</keyword>
<dbReference type="Proteomes" id="UP001174934">
    <property type="component" value="Unassembled WGS sequence"/>
</dbReference>
<organism evidence="1 2">
    <name type="scientific">Bombardia bombarda</name>
    <dbReference type="NCBI Taxonomy" id="252184"/>
    <lineage>
        <taxon>Eukaryota</taxon>
        <taxon>Fungi</taxon>
        <taxon>Dikarya</taxon>
        <taxon>Ascomycota</taxon>
        <taxon>Pezizomycotina</taxon>
        <taxon>Sordariomycetes</taxon>
        <taxon>Sordariomycetidae</taxon>
        <taxon>Sordariales</taxon>
        <taxon>Lasiosphaeriaceae</taxon>
        <taxon>Bombardia</taxon>
    </lineage>
</organism>
<proteinExistence type="predicted"/>
<accession>A0AA39X7Q9</accession>
<dbReference type="EMBL" id="JAULSR010000002">
    <property type="protein sequence ID" value="KAK0628873.1"/>
    <property type="molecule type" value="Genomic_DNA"/>
</dbReference>
<evidence type="ECO:0000313" key="2">
    <source>
        <dbReference type="Proteomes" id="UP001174934"/>
    </source>
</evidence>
<evidence type="ECO:0000313" key="1">
    <source>
        <dbReference type="EMBL" id="KAK0628873.1"/>
    </source>
</evidence>
<comment type="caution">
    <text evidence="1">The sequence shown here is derived from an EMBL/GenBank/DDBJ whole genome shotgun (WGS) entry which is preliminary data.</text>
</comment>
<sequence>MAQHIYGSNVWRSNDVGRVEEMLKALVLQGDRADSPEEVLAPMDIDAPLAAEMSCEKKSANVSAFNLPDINMLIDGSETETANNTSLSESTNIDQLAGVCVGDTRLELSQARTTSSNSRPSRATTTNSTFREMIREERPWTHAEMKAHRVSFLSNRLIGHEPISTFAGNCEKTLPDWIALLRNATLPNGITSEDPRIIAAFKAVDSVICGQGSKMLRRLANVHLMRLFGSLEAIIETDRETGRIHREPYYRDDHVAMDIYISAQETHSNTNELRLMLRRGRKRFSKRWSDLATASPLFVLVYSDAAESIVYVPLPVRCFIC</sequence>
<gene>
    <name evidence="1" type="ORF">B0T17DRAFT_169023</name>
</gene>
<reference evidence="1" key="1">
    <citation type="submission" date="2023-06" db="EMBL/GenBank/DDBJ databases">
        <title>Genome-scale phylogeny and comparative genomics of the fungal order Sordariales.</title>
        <authorList>
            <consortium name="Lawrence Berkeley National Laboratory"/>
            <person name="Hensen N."/>
            <person name="Bonometti L."/>
            <person name="Westerberg I."/>
            <person name="Brannstrom I.O."/>
            <person name="Guillou S."/>
            <person name="Cros-Aarteil S."/>
            <person name="Calhoun S."/>
            <person name="Haridas S."/>
            <person name="Kuo A."/>
            <person name="Mondo S."/>
            <person name="Pangilinan J."/>
            <person name="Riley R."/>
            <person name="LaButti K."/>
            <person name="Andreopoulos B."/>
            <person name="Lipzen A."/>
            <person name="Chen C."/>
            <person name="Yanf M."/>
            <person name="Daum C."/>
            <person name="Ng V."/>
            <person name="Clum A."/>
            <person name="Steindorff A."/>
            <person name="Ohm R."/>
            <person name="Martin F."/>
            <person name="Silar P."/>
            <person name="Natvig D."/>
            <person name="Lalanne C."/>
            <person name="Gautier V."/>
            <person name="Ament-velasquez S.L."/>
            <person name="Kruys A."/>
            <person name="Hutchinson M.I."/>
            <person name="Powell A.J."/>
            <person name="Barry K."/>
            <person name="Miller A.N."/>
            <person name="Grigoriev I.V."/>
            <person name="Debuchy R."/>
            <person name="Gladieux P."/>
            <person name="Thoren M.H."/>
            <person name="Johannesson H."/>
        </authorList>
    </citation>
    <scope>NUCLEOTIDE SEQUENCE</scope>
    <source>
        <strain evidence="1">SMH3391-2</strain>
    </source>
</reference>
<dbReference type="AlphaFoldDB" id="A0AA39X7Q9"/>
<name>A0AA39X7Q9_9PEZI</name>
<protein>
    <submittedName>
        <fullName evidence="1">Uncharacterized protein</fullName>
    </submittedName>
</protein>